<dbReference type="PROSITE" id="PS50994">
    <property type="entry name" value="INTEGRASE"/>
    <property type="match status" value="1"/>
</dbReference>
<feature type="domain" description="Integrase catalytic" evidence="2">
    <location>
        <begin position="277"/>
        <end position="418"/>
    </location>
</feature>
<dbReference type="AlphaFoldDB" id="A0A9X4H740"/>
<evidence type="ECO:0000313" key="3">
    <source>
        <dbReference type="EMBL" id="MDF9409683.1"/>
    </source>
</evidence>
<comment type="caution">
    <text evidence="3">The sequence shown here is derived from an EMBL/GenBank/DDBJ whole genome shotgun (WGS) entry which is preliminary data.</text>
</comment>
<dbReference type="Proteomes" id="UP001154312">
    <property type="component" value="Unassembled WGS sequence"/>
</dbReference>
<feature type="compositionally biased region" description="Basic and acidic residues" evidence="1">
    <location>
        <begin position="153"/>
        <end position="163"/>
    </location>
</feature>
<keyword evidence="4" id="KW-1185">Reference proteome</keyword>
<dbReference type="GO" id="GO:0003676">
    <property type="term" value="F:nucleic acid binding"/>
    <property type="evidence" value="ECO:0007669"/>
    <property type="project" value="InterPro"/>
</dbReference>
<dbReference type="SUPFAM" id="SSF53098">
    <property type="entry name" value="Ribonuclease H-like"/>
    <property type="match status" value="1"/>
</dbReference>
<dbReference type="EMBL" id="JAKOAV010000038">
    <property type="protein sequence ID" value="MDF9409683.1"/>
    <property type="molecule type" value="Genomic_DNA"/>
</dbReference>
<accession>A0A9X4H740</accession>
<feature type="region of interest" description="Disordered" evidence="1">
    <location>
        <begin position="639"/>
        <end position="695"/>
    </location>
</feature>
<proteinExistence type="predicted"/>
<dbReference type="GO" id="GO:0015074">
    <property type="term" value="P:DNA integration"/>
    <property type="evidence" value="ECO:0007669"/>
    <property type="project" value="InterPro"/>
</dbReference>
<dbReference type="RefSeq" id="WP_277445190.1">
    <property type="nucleotide sequence ID" value="NZ_JAKOAV010000038.1"/>
</dbReference>
<dbReference type="InterPro" id="IPR012337">
    <property type="entry name" value="RNaseH-like_sf"/>
</dbReference>
<organism evidence="3 4">
    <name type="scientific">Pelotomaculum isophthalicicum JI</name>
    <dbReference type="NCBI Taxonomy" id="947010"/>
    <lineage>
        <taxon>Bacteria</taxon>
        <taxon>Bacillati</taxon>
        <taxon>Bacillota</taxon>
        <taxon>Clostridia</taxon>
        <taxon>Eubacteriales</taxon>
        <taxon>Desulfotomaculaceae</taxon>
        <taxon>Pelotomaculum</taxon>
    </lineage>
</organism>
<evidence type="ECO:0000256" key="1">
    <source>
        <dbReference type="SAM" id="MobiDB-lite"/>
    </source>
</evidence>
<protein>
    <submittedName>
        <fullName evidence="3">Transposase family protein</fullName>
    </submittedName>
</protein>
<dbReference type="Gene3D" id="3.30.420.10">
    <property type="entry name" value="Ribonuclease H-like superfamily/Ribonuclease H"/>
    <property type="match status" value="1"/>
</dbReference>
<feature type="region of interest" description="Disordered" evidence="1">
    <location>
        <begin position="144"/>
        <end position="177"/>
    </location>
</feature>
<dbReference type="InterPro" id="IPR015378">
    <property type="entry name" value="Transposase-like_Mu_C"/>
</dbReference>
<evidence type="ECO:0000259" key="2">
    <source>
        <dbReference type="PROSITE" id="PS50994"/>
    </source>
</evidence>
<dbReference type="InterPro" id="IPR001584">
    <property type="entry name" value="Integrase_cat-core"/>
</dbReference>
<feature type="compositionally biased region" description="Basic and acidic residues" evidence="1">
    <location>
        <begin position="652"/>
        <end position="669"/>
    </location>
</feature>
<reference evidence="3" key="1">
    <citation type="submission" date="2022-02" db="EMBL/GenBank/DDBJ databases">
        <authorList>
            <person name="Leng L."/>
        </authorList>
    </citation>
    <scope>NUCLEOTIDE SEQUENCE</scope>
    <source>
        <strain evidence="3">JI</strain>
    </source>
</reference>
<gene>
    <name evidence="3" type="ORF">L7E55_15210</name>
</gene>
<dbReference type="Pfam" id="PF09299">
    <property type="entry name" value="Mu-transpos_C"/>
    <property type="match status" value="1"/>
</dbReference>
<sequence length="710" mass="80892">MRDLLINGILKSTESGHLIRILWISGNPKSICLFDMDTVAMPYWVDYTELQSQLSQGLLTFQDADPFLPVVSEDYLSDKEKDFRDSLWELMKDIVLAEPAIFHKKERGAIIEKAVQNTGKTMTTFHRYLKLFWKNGKTKNAFLPNYQNCGGSGKDRNSGDSKRGRPRKYGESSGKNVDEETKRIFEQAIKKYYHNRNGYTLKDAYDLMIKEHYTKFVTQPDGTAKAELLPENEIPTIGQFRYWYGKKHDTQEKISKRKGEAKYALDHRAILGKSDYGIMGPGAKYQIDATIGDIYLVSRFNRADIIGRPVIYFVIDTFSRMVAGMYVGLEGPSWAGAMMAIANAASDKVKYCAEYGVEITDGEWPCRHVPNAILGDRGEMESKSVETLINALNVRVENAPPYRADMKGIVEQYFRTVNTRAVAFLPGHVKPDMSERGGRDYRLDAKLDIQQLTKILIQCVLQHNNHHFLDGYERTADMIADNVEPIPIKLWNWGIVHCSGALRSFPEETVKLCLMPTGTASVTAKGIRFKGLYYLCERAAVEHWFETARAKGSYKVDVSFDPRNMSAIYVREPDGSFDRCFLAEWQDKYVDMCLDEIRYLQESEKLLRRQNAAKEMATKADLSAAIDSVIAEAEEMARQTAVPKSKLARTKNIRENRRAEKERNRRDEAFSLGDDDVPQTAKPEPQEKPAAISPTLAMIQKQLEERLNEK</sequence>
<dbReference type="InterPro" id="IPR036397">
    <property type="entry name" value="RNaseH_sf"/>
</dbReference>
<name>A0A9X4H740_9FIRM</name>
<evidence type="ECO:0000313" key="4">
    <source>
        <dbReference type="Proteomes" id="UP001154312"/>
    </source>
</evidence>